<reference evidence="2 3" key="1">
    <citation type="submission" date="2016-10" db="EMBL/GenBank/DDBJ databases">
        <authorList>
            <person name="de Groot N.N."/>
        </authorList>
    </citation>
    <scope>NUCLEOTIDE SEQUENCE [LARGE SCALE GENOMIC DNA]</scope>
    <source>
        <strain evidence="2">1</strain>
    </source>
</reference>
<dbReference type="OrthoDB" id="9791898at2"/>
<evidence type="ECO:0000313" key="3">
    <source>
        <dbReference type="Proteomes" id="UP000198729"/>
    </source>
</evidence>
<gene>
    <name evidence="2" type="ORF">NSMM_310034</name>
</gene>
<protein>
    <recommendedName>
        <fullName evidence="1">PIN-like domain-containing protein</fullName>
    </recommendedName>
</protein>
<evidence type="ECO:0000259" key="1">
    <source>
        <dbReference type="Pfam" id="PF18475"/>
    </source>
</evidence>
<dbReference type="Proteomes" id="UP000198729">
    <property type="component" value="Unassembled WGS sequence"/>
</dbReference>
<dbReference type="STRING" id="51642.NSMM_310034"/>
<dbReference type="AlphaFoldDB" id="A0A1G5SCT1"/>
<name>A0A1G5SCT1_9PROT</name>
<dbReference type="EMBL" id="FMWO01000038">
    <property type="protein sequence ID" value="SCZ84952.1"/>
    <property type="molecule type" value="Genomic_DNA"/>
</dbReference>
<feature type="domain" description="PIN-like" evidence="1">
    <location>
        <begin position="7"/>
        <end position="106"/>
    </location>
</feature>
<accession>A0A1G5SCT1</accession>
<dbReference type="Pfam" id="PF18475">
    <property type="entry name" value="PIN7"/>
    <property type="match status" value="1"/>
</dbReference>
<organism evidence="2 3">
    <name type="scientific">Nitrosomonas mobilis</name>
    <dbReference type="NCBI Taxonomy" id="51642"/>
    <lineage>
        <taxon>Bacteria</taxon>
        <taxon>Pseudomonadati</taxon>
        <taxon>Pseudomonadota</taxon>
        <taxon>Betaproteobacteria</taxon>
        <taxon>Nitrosomonadales</taxon>
        <taxon>Nitrosomonadaceae</taxon>
        <taxon>Nitrosomonas</taxon>
    </lineage>
</organism>
<dbReference type="RefSeq" id="WP_090284838.1">
    <property type="nucleotide sequence ID" value="NZ_FMWO01000038.1"/>
</dbReference>
<dbReference type="InterPro" id="IPR041494">
    <property type="entry name" value="PIN7"/>
</dbReference>
<sequence>MNKKLLLVDFENVPLPDLGNIGADSHVIIFVGVSQKNVPINLVVNLQKLGDRVEWQRVDGNGSNALDFHIACHLGRVIEKSPDLYCIILSKDKGFDPLIRFLNKSGLKCKRINCLTELEPRIAVAGPTNYRLALERLSKMRKESRPRKRSTLINHISSMFQKKLVQTDIDQIIDLLFVNKMISEANNVVIYSF</sequence>
<keyword evidence="3" id="KW-1185">Reference proteome</keyword>
<proteinExistence type="predicted"/>
<evidence type="ECO:0000313" key="2">
    <source>
        <dbReference type="EMBL" id="SCZ84952.1"/>
    </source>
</evidence>